<accession>A0A6G1ELL3</accession>
<name>A0A6G1ELL3_9ORYZ</name>
<dbReference type="Proteomes" id="UP000479710">
    <property type="component" value="Unassembled WGS sequence"/>
</dbReference>
<gene>
    <name evidence="1" type="ORF">E2562_016017</name>
</gene>
<organism evidence="1 2">
    <name type="scientific">Oryza meyeriana var. granulata</name>
    <dbReference type="NCBI Taxonomy" id="110450"/>
    <lineage>
        <taxon>Eukaryota</taxon>
        <taxon>Viridiplantae</taxon>
        <taxon>Streptophyta</taxon>
        <taxon>Embryophyta</taxon>
        <taxon>Tracheophyta</taxon>
        <taxon>Spermatophyta</taxon>
        <taxon>Magnoliopsida</taxon>
        <taxon>Liliopsida</taxon>
        <taxon>Poales</taxon>
        <taxon>Poaceae</taxon>
        <taxon>BOP clade</taxon>
        <taxon>Oryzoideae</taxon>
        <taxon>Oryzeae</taxon>
        <taxon>Oryzinae</taxon>
        <taxon>Oryza</taxon>
        <taxon>Oryza meyeriana</taxon>
    </lineage>
</organism>
<evidence type="ECO:0000313" key="1">
    <source>
        <dbReference type="EMBL" id="KAF0925324.1"/>
    </source>
</evidence>
<evidence type="ECO:0000313" key="2">
    <source>
        <dbReference type="Proteomes" id="UP000479710"/>
    </source>
</evidence>
<protein>
    <submittedName>
        <fullName evidence="1">Uncharacterized protein</fullName>
    </submittedName>
</protein>
<dbReference type="EMBL" id="SPHZ02000003">
    <property type="protein sequence ID" value="KAF0925324.1"/>
    <property type="molecule type" value="Genomic_DNA"/>
</dbReference>
<proteinExistence type="predicted"/>
<sequence>MYLDLSSSGHLPHFLSTLLSVSPSPIDLLLRASDLSLRTAGMHLVVGNRVVKRVLEAADAWDSVRAEVISGKQRVDLYLKHDS</sequence>
<dbReference type="AlphaFoldDB" id="A0A6G1ELL3"/>
<comment type="caution">
    <text evidence="1">The sequence shown here is derived from an EMBL/GenBank/DDBJ whole genome shotgun (WGS) entry which is preliminary data.</text>
</comment>
<reference evidence="1 2" key="1">
    <citation type="submission" date="2019-11" db="EMBL/GenBank/DDBJ databases">
        <title>Whole genome sequence of Oryza granulata.</title>
        <authorList>
            <person name="Li W."/>
        </authorList>
    </citation>
    <scope>NUCLEOTIDE SEQUENCE [LARGE SCALE GENOMIC DNA]</scope>
    <source>
        <strain evidence="2">cv. Menghai</strain>
        <tissue evidence="1">Leaf</tissue>
    </source>
</reference>
<keyword evidence="2" id="KW-1185">Reference proteome</keyword>